<keyword evidence="2" id="KW-1133">Transmembrane helix</keyword>
<reference evidence="4 5" key="1">
    <citation type="submission" date="2020-07" db="EMBL/GenBank/DDBJ databases">
        <title>Sequencing the genomes of 1000 actinobacteria strains.</title>
        <authorList>
            <person name="Klenk H.-P."/>
        </authorList>
    </citation>
    <scope>NUCLEOTIDE SEQUENCE [LARGE SCALE GENOMIC DNA]</scope>
    <source>
        <strain evidence="4 5">DSM 26154</strain>
    </source>
</reference>
<accession>A0A852VSJ8</accession>
<feature type="compositionally biased region" description="Low complexity" evidence="1">
    <location>
        <begin position="161"/>
        <end position="212"/>
    </location>
</feature>
<evidence type="ECO:0000256" key="3">
    <source>
        <dbReference type="SAM" id="SignalP"/>
    </source>
</evidence>
<feature type="signal peptide" evidence="3">
    <location>
        <begin position="1"/>
        <end position="28"/>
    </location>
</feature>
<evidence type="ECO:0000256" key="2">
    <source>
        <dbReference type="SAM" id="Phobius"/>
    </source>
</evidence>
<gene>
    <name evidence="4" type="ORF">BJY20_000686</name>
</gene>
<evidence type="ECO:0000256" key="1">
    <source>
        <dbReference type="SAM" id="MobiDB-lite"/>
    </source>
</evidence>
<evidence type="ECO:0000313" key="4">
    <source>
        <dbReference type="EMBL" id="NYF97294.1"/>
    </source>
</evidence>
<dbReference type="Gene3D" id="2.60.40.230">
    <property type="entry name" value="Neocarzinostatin-like"/>
    <property type="match status" value="1"/>
</dbReference>
<dbReference type="EMBL" id="JACCAE010000001">
    <property type="protein sequence ID" value="NYF97294.1"/>
    <property type="molecule type" value="Genomic_DNA"/>
</dbReference>
<comment type="caution">
    <text evidence="4">The sequence shown here is derived from an EMBL/GenBank/DDBJ whole genome shotgun (WGS) entry which is preliminary data.</text>
</comment>
<keyword evidence="5" id="KW-1185">Reference proteome</keyword>
<evidence type="ECO:0000313" key="5">
    <source>
        <dbReference type="Proteomes" id="UP000554054"/>
    </source>
</evidence>
<feature type="transmembrane region" description="Helical" evidence="2">
    <location>
        <begin position="234"/>
        <end position="253"/>
    </location>
</feature>
<feature type="chain" id="PRO_5032938735" description="LPXTG cell wall anchor domain-containing protein" evidence="3">
    <location>
        <begin position="29"/>
        <end position="261"/>
    </location>
</feature>
<dbReference type="RefSeq" id="WP_185990249.1">
    <property type="nucleotide sequence ID" value="NZ_JACCAE010000001.1"/>
</dbReference>
<keyword evidence="2" id="KW-0472">Membrane</keyword>
<name>A0A852VSJ8_9MICO</name>
<organism evidence="4 5">
    <name type="scientific">Janibacter cremeus</name>
    <dbReference type="NCBI Taxonomy" id="1285192"/>
    <lineage>
        <taxon>Bacteria</taxon>
        <taxon>Bacillati</taxon>
        <taxon>Actinomycetota</taxon>
        <taxon>Actinomycetes</taxon>
        <taxon>Micrococcales</taxon>
        <taxon>Intrasporangiaceae</taxon>
        <taxon>Janibacter</taxon>
    </lineage>
</organism>
<sequence>MRSRTAFAGLFSLLLMAALLAVAPGATARSAASPSLSVSVTQAGPDGVQVAVQGSGYSGEAPGVYVGVTEAGPINTGDASAYRGTAWVQPGQISGGSFSATLELSADEVTTLDPNASYEVHSQKAHGQSSADPSQNVRQAIDLSGAFPSDTGDADDDSQNGDATGTDDSTGTDDATGTDGSTGTDDATGTDGSTGTDNATGTDDATTSTDDTVGAETPAVVQTDGFTTDDNTSALALGGLLLAGISVGAVVMTRQRKGARL</sequence>
<keyword evidence="3" id="KW-0732">Signal</keyword>
<dbReference type="AlphaFoldDB" id="A0A852VSJ8"/>
<protein>
    <recommendedName>
        <fullName evidence="6">LPXTG cell wall anchor domain-containing protein</fullName>
    </recommendedName>
</protein>
<dbReference type="Proteomes" id="UP000554054">
    <property type="component" value="Unassembled WGS sequence"/>
</dbReference>
<proteinExistence type="predicted"/>
<evidence type="ECO:0008006" key="6">
    <source>
        <dbReference type="Google" id="ProtNLM"/>
    </source>
</evidence>
<feature type="region of interest" description="Disordered" evidence="1">
    <location>
        <begin position="144"/>
        <end position="228"/>
    </location>
</feature>
<keyword evidence="2" id="KW-0812">Transmembrane</keyword>